<organism evidence="2">
    <name type="scientific">hydrothermal vent metagenome</name>
    <dbReference type="NCBI Taxonomy" id="652676"/>
    <lineage>
        <taxon>unclassified sequences</taxon>
        <taxon>metagenomes</taxon>
        <taxon>ecological metagenomes</taxon>
    </lineage>
</organism>
<sequence>MSSDLNCVFCRISDGQEPAKYRYLDDDLMVIVNKLTWVPLMLLVMPRKHMSQIQVWSSGLLTRMGNLAVDMGAMYSPNGFRILSNFGHDGMQSQSHGHIHVIGGAYLGPYA</sequence>
<dbReference type="InterPro" id="IPR036265">
    <property type="entry name" value="HIT-like_sf"/>
</dbReference>
<evidence type="ECO:0000313" key="2">
    <source>
        <dbReference type="EMBL" id="CUV01590.1"/>
    </source>
</evidence>
<accession>A0A160VAR8</accession>
<reference evidence="2" key="1">
    <citation type="submission" date="2015-10" db="EMBL/GenBank/DDBJ databases">
        <authorList>
            <person name="Gilbert D.G."/>
        </authorList>
    </citation>
    <scope>NUCLEOTIDE SEQUENCE</scope>
</reference>
<keyword evidence="2" id="KW-0378">Hydrolase</keyword>
<name>A0A160VAR8_9ZZZZ</name>
<gene>
    <name evidence="2" type="ORF">MGWOODY_Clf1024</name>
</gene>
<dbReference type="Pfam" id="PF01230">
    <property type="entry name" value="HIT"/>
    <property type="match status" value="1"/>
</dbReference>
<evidence type="ECO:0000259" key="1">
    <source>
        <dbReference type="Pfam" id="PF01230"/>
    </source>
</evidence>
<dbReference type="Gene3D" id="3.30.428.10">
    <property type="entry name" value="HIT-like"/>
    <property type="match status" value="1"/>
</dbReference>
<dbReference type="AlphaFoldDB" id="A0A160VAR8"/>
<dbReference type="GO" id="GO:0016787">
    <property type="term" value="F:hydrolase activity"/>
    <property type="evidence" value="ECO:0007669"/>
    <property type="project" value="UniProtKB-KW"/>
</dbReference>
<feature type="domain" description="HIT" evidence="1">
    <location>
        <begin position="16"/>
        <end position="104"/>
    </location>
</feature>
<protein>
    <submittedName>
        <fullName evidence="2">FIG146285: Diadenosine tetraphosphate (Ap4A) hydrolase and other HIT family hydrolases</fullName>
    </submittedName>
</protein>
<proteinExistence type="predicted"/>
<dbReference type="SUPFAM" id="SSF54197">
    <property type="entry name" value="HIT-like"/>
    <property type="match status" value="1"/>
</dbReference>
<dbReference type="EMBL" id="FAXA01000102">
    <property type="protein sequence ID" value="CUV01590.1"/>
    <property type="molecule type" value="Genomic_DNA"/>
</dbReference>
<dbReference type="InterPro" id="IPR011146">
    <property type="entry name" value="HIT-like"/>
</dbReference>